<evidence type="ECO:0000313" key="2">
    <source>
        <dbReference type="Proteomes" id="UP000250235"/>
    </source>
</evidence>
<name>A0A2Z7BDZ3_9LAMI</name>
<dbReference type="Proteomes" id="UP000250235">
    <property type="component" value="Unassembled WGS sequence"/>
</dbReference>
<dbReference type="EMBL" id="KV006900">
    <property type="protein sequence ID" value="KZV32237.1"/>
    <property type="molecule type" value="Genomic_DNA"/>
</dbReference>
<protein>
    <submittedName>
        <fullName evidence="1">Uncharacterized protein</fullName>
    </submittedName>
</protein>
<accession>A0A2Z7BDZ3</accession>
<dbReference type="AlphaFoldDB" id="A0A2Z7BDZ3"/>
<proteinExistence type="predicted"/>
<sequence length="245" mass="27800">MTRSHNTLDQRLLVTRNDVALPSSLDNPKPVYTPFLISSFSNPRRELLFTEAFFPRIPSFSVEELSVFGGAGFLVKFSFDCYPFEAAERPWRRSRKLLVSGRECCRALFEFVRQFTGYNLSARTCYPAQEAMRRRFVKLKRCVAMFASGSSCEESTSFWFSALRLDCCVWSLRLVVATGLISIVLRRRIECFGGAGFIVNFSFDCYPFEAAERPWRRSRKLLVSGRVSGNLAGQSGSSAGRSPRP</sequence>
<reference evidence="1 2" key="1">
    <citation type="journal article" date="2015" name="Proc. Natl. Acad. Sci. U.S.A.">
        <title>The resurrection genome of Boea hygrometrica: A blueprint for survival of dehydration.</title>
        <authorList>
            <person name="Xiao L."/>
            <person name="Yang G."/>
            <person name="Zhang L."/>
            <person name="Yang X."/>
            <person name="Zhao S."/>
            <person name="Ji Z."/>
            <person name="Zhou Q."/>
            <person name="Hu M."/>
            <person name="Wang Y."/>
            <person name="Chen M."/>
            <person name="Xu Y."/>
            <person name="Jin H."/>
            <person name="Xiao X."/>
            <person name="Hu G."/>
            <person name="Bao F."/>
            <person name="Hu Y."/>
            <person name="Wan P."/>
            <person name="Li L."/>
            <person name="Deng X."/>
            <person name="Kuang T."/>
            <person name="Xiang C."/>
            <person name="Zhu J.K."/>
            <person name="Oliver M.J."/>
            <person name="He Y."/>
        </authorList>
    </citation>
    <scope>NUCLEOTIDE SEQUENCE [LARGE SCALE GENOMIC DNA]</scope>
    <source>
        <strain evidence="2">cv. XS01</strain>
    </source>
</reference>
<organism evidence="1 2">
    <name type="scientific">Dorcoceras hygrometricum</name>
    <dbReference type="NCBI Taxonomy" id="472368"/>
    <lineage>
        <taxon>Eukaryota</taxon>
        <taxon>Viridiplantae</taxon>
        <taxon>Streptophyta</taxon>
        <taxon>Embryophyta</taxon>
        <taxon>Tracheophyta</taxon>
        <taxon>Spermatophyta</taxon>
        <taxon>Magnoliopsida</taxon>
        <taxon>eudicotyledons</taxon>
        <taxon>Gunneridae</taxon>
        <taxon>Pentapetalae</taxon>
        <taxon>asterids</taxon>
        <taxon>lamiids</taxon>
        <taxon>Lamiales</taxon>
        <taxon>Gesneriaceae</taxon>
        <taxon>Didymocarpoideae</taxon>
        <taxon>Trichosporeae</taxon>
        <taxon>Loxocarpinae</taxon>
        <taxon>Dorcoceras</taxon>
    </lineage>
</organism>
<keyword evidence="2" id="KW-1185">Reference proteome</keyword>
<evidence type="ECO:0000313" key="1">
    <source>
        <dbReference type="EMBL" id="KZV32237.1"/>
    </source>
</evidence>
<gene>
    <name evidence="1" type="ORF">F511_22788</name>
</gene>